<evidence type="ECO:0000313" key="2">
    <source>
        <dbReference type="Proteomes" id="UP001597097"/>
    </source>
</evidence>
<protein>
    <submittedName>
        <fullName evidence="1">Uncharacterized protein</fullName>
    </submittedName>
</protein>
<proteinExistence type="predicted"/>
<name>A0ABW4GNW9_9ACTN</name>
<dbReference type="RefSeq" id="WP_219529192.1">
    <property type="nucleotide sequence ID" value="NZ_JAHKRM010000006.1"/>
</dbReference>
<organism evidence="1 2">
    <name type="scientific">Nonomuraea guangzhouensis</name>
    <dbReference type="NCBI Taxonomy" id="1291555"/>
    <lineage>
        <taxon>Bacteria</taxon>
        <taxon>Bacillati</taxon>
        <taxon>Actinomycetota</taxon>
        <taxon>Actinomycetes</taxon>
        <taxon>Streptosporangiales</taxon>
        <taxon>Streptosporangiaceae</taxon>
        <taxon>Nonomuraea</taxon>
    </lineage>
</organism>
<comment type="caution">
    <text evidence="1">The sequence shown here is derived from an EMBL/GenBank/DDBJ whole genome shotgun (WGS) entry which is preliminary data.</text>
</comment>
<gene>
    <name evidence="1" type="ORF">ACFSJ0_45855</name>
</gene>
<dbReference type="EMBL" id="JBHUCM010000044">
    <property type="protein sequence ID" value="MFD1544437.1"/>
    <property type="molecule type" value="Genomic_DNA"/>
</dbReference>
<reference evidence="2" key="1">
    <citation type="journal article" date="2019" name="Int. J. Syst. Evol. Microbiol.">
        <title>The Global Catalogue of Microorganisms (GCM) 10K type strain sequencing project: providing services to taxonomists for standard genome sequencing and annotation.</title>
        <authorList>
            <consortium name="The Broad Institute Genomics Platform"/>
            <consortium name="The Broad Institute Genome Sequencing Center for Infectious Disease"/>
            <person name="Wu L."/>
            <person name="Ma J."/>
        </authorList>
    </citation>
    <scope>NUCLEOTIDE SEQUENCE [LARGE SCALE GENOMIC DNA]</scope>
    <source>
        <strain evidence="2">CGMCC 1.15399</strain>
    </source>
</reference>
<sequence>MSALPSQAVADAQRLAAALAAHGITTDVHHDYGMPMVSVWIGLIVWCEEGMYWWRTGWNPHRQRAIYAWHSSTEPARTAHRVALRYAHLRMAHPLSSLITNAQLRP</sequence>
<accession>A0ABW4GNW9</accession>
<keyword evidence="2" id="KW-1185">Reference proteome</keyword>
<dbReference type="Proteomes" id="UP001597097">
    <property type="component" value="Unassembled WGS sequence"/>
</dbReference>
<evidence type="ECO:0000313" key="1">
    <source>
        <dbReference type="EMBL" id="MFD1544437.1"/>
    </source>
</evidence>